<sequence>MPINEYKIKFTPVAQEDLDQIYEYIVNKLFAENTANDLMGKIETEIMRLKQFPFSCSHVLDEALKTRGYRRFIVDNYIVFYLVNETEKQVIIMRILYGARDYENLM</sequence>
<dbReference type="OrthoDB" id="3268478at2"/>
<dbReference type="NCBIfam" id="TIGR02385">
    <property type="entry name" value="RelE_StbE"/>
    <property type="match status" value="1"/>
</dbReference>
<protein>
    <submittedName>
        <fullName evidence="2">Translation repressor RelE</fullName>
    </submittedName>
</protein>
<evidence type="ECO:0000313" key="3">
    <source>
        <dbReference type="Proteomes" id="UP000287872"/>
    </source>
</evidence>
<dbReference type="Proteomes" id="UP000287872">
    <property type="component" value="Unassembled WGS sequence"/>
</dbReference>
<reference evidence="2 3" key="1">
    <citation type="submission" date="2018-11" db="EMBL/GenBank/DDBJ databases">
        <title>Genome sequencing and assembly of Clostridium tagluense strain A121.</title>
        <authorList>
            <person name="Murakami T."/>
            <person name="Segawa T."/>
            <person name="Shcherbakova V.A."/>
            <person name="Mori H."/>
            <person name="Yoshimura Y."/>
        </authorList>
    </citation>
    <scope>NUCLEOTIDE SEQUENCE [LARGE SCALE GENOMIC DNA]</scope>
    <source>
        <strain evidence="2 3">A121</strain>
    </source>
</reference>
<keyword evidence="3" id="KW-1185">Reference proteome</keyword>
<dbReference type="EMBL" id="BHYK01000006">
    <property type="protein sequence ID" value="GCD09718.1"/>
    <property type="molecule type" value="Genomic_DNA"/>
</dbReference>
<gene>
    <name evidence="2" type="ORF">Ctaglu_13410</name>
</gene>
<dbReference type="InterPro" id="IPR007712">
    <property type="entry name" value="RelE/ParE_toxin"/>
</dbReference>
<keyword evidence="1" id="KW-1277">Toxin-antitoxin system</keyword>
<comment type="caution">
    <text evidence="2">The sequence shown here is derived from an EMBL/GenBank/DDBJ whole genome shotgun (WGS) entry which is preliminary data.</text>
</comment>
<dbReference type="Pfam" id="PF05016">
    <property type="entry name" value="ParE_toxin"/>
    <property type="match status" value="1"/>
</dbReference>
<accession>A0A401UJK9</accession>
<evidence type="ECO:0000313" key="2">
    <source>
        <dbReference type="EMBL" id="GCD09718.1"/>
    </source>
</evidence>
<dbReference type="InterPro" id="IPR035093">
    <property type="entry name" value="RelE/ParE_toxin_dom_sf"/>
</dbReference>
<dbReference type="AlphaFoldDB" id="A0A401UJK9"/>
<organism evidence="2 3">
    <name type="scientific">Clostridium tagluense</name>
    <dbReference type="NCBI Taxonomy" id="360422"/>
    <lineage>
        <taxon>Bacteria</taxon>
        <taxon>Bacillati</taxon>
        <taxon>Bacillota</taxon>
        <taxon>Clostridia</taxon>
        <taxon>Eubacteriales</taxon>
        <taxon>Clostridiaceae</taxon>
        <taxon>Clostridium</taxon>
    </lineage>
</organism>
<proteinExistence type="predicted"/>
<name>A0A401UJK9_9CLOT</name>
<evidence type="ECO:0000256" key="1">
    <source>
        <dbReference type="ARBA" id="ARBA00022649"/>
    </source>
</evidence>
<dbReference type="RefSeq" id="WP_124999404.1">
    <property type="nucleotide sequence ID" value="NZ_BHYK01000006.1"/>
</dbReference>
<dbReference type="SUPFAM" id="SSF143011">
    <property type="entry name" value="RelE-like"/>
    <property type="match status" value="1"/>
</dbReference>
<dbReference type="Gene3D" id="3.30.2310.20">
    <property type="entry name" value="RelE-like"/>
    <property type="match status" value="1"/>
</dbReference>